<name>A0A9J6FS33_HAELO</name>
<sequence length="419" mass="46783">MTTGPKSRRRPTSGSATYRMTRAIGRYGSSGRRSSTPSIGKWKSASQEEEPGYIRQAWEDVEYIQGEQQKFLAMREDVEKEFEDAREHTYKLTETDQLIREHELRQRDLMIVRYDRQRLLCDEIIGKQKVLIDAQAARELNELYRIYQQEIQDLSTGRDSVMKHLNVNPYRPNSVLGLRPLGSSESMWDLSHMEPLREEDVDQQGAPVSSQSDNVAVRRHAAIRAHGDAGGGRSTRHGHHHQHNGGGGGGSSSSDSLSDSATPGGRLLSQLPPVELTNYVSHRGDIEASTRRISSLAAQRRFLRTAERRQWNESAAAPGTPQVRRYVGSVSSSLSSSALANGTSSALEQRMVHPGYRRVGIGEREHDAGADSKHDPRSEHEKDTLKGLKGWLESEIRTDEKVIGTGQRPEGDTEPATTR</sequence>
<comment type="caution">
    <text evidence="2">The sequence shown here is derived from an EMBL/GenBank/DDBJ whole genome shotgun (WGS) entry which is preliminary data.</text>
</comment>
<feature type="compositionally biased region" description="Basic residues" evidence="1">
    <location>
        <begin position="1"/>
        <end position="11"/>
    </location>
</feature>
<feature type="compositionally biased region" description="Basic and acidic residues" evidence="1">
    <location>
        <begin position="360"/>
        <end position="402"/>
    </location>
</feature>
<reference evidence="2 3" key="1">
    <citation type="journal article" date="2020" name="Cell">
        <title>Large-Scale Comparative Analyses of Tick Genomes Elucidate Their Genetic Diversity and Vector Capacities.</title>
        <authorList>
            <consortium name="Tick Genome and Microbiome Consortium (TIGMIC)"/>
            <person name="Jia N."/>
            <person name="Wang J."/>
            <person name="Shi W."/>
            <person name="Du L."/>
            <person name="Sun Y."/>
            <person name="Zhan W."/>
            <person name="Jiang J.F."/>
            <person name="Wang Q."/>
            <person name="Zhang B."/>
            <person name="Ji P."/>
            <person name="Bell-Sakyi L."/>
            <person name="Cui X.M."/>
            <person name="Yuan T.T."/>
            <person name="Jiang B.G."/>
            <person name="Yang W.F."/>
            <person name="Lam T.T."/>
            <person name="Chang Q.C."/>
            <person name="Ding S.J."/>
            <person name="Wang X.J."/>
            <person name="Zhu J.G."/>
            <person name="Ruan X.D."/>
            <person name="Zhao L."/>
            <person name="Wei J.T."/>
            <person name="Ye R.Z."/>
            <person name="Que T.C."/>
            <person name="Du C.H."/>
            <person name="Zhou Y.H."/>
            <person name="Cheng J.X."/>
            <person name="Dai P.F."/>
            <person name="Guo W.B."/>
            <person name="Han X.H."/>
            <person name="Huang E.J."/>
            <person name="Li L.F."/>
            <person name="Wei W."/>
            <person name="Gao Y.C."/>
            <person name="Liu J.Z."/>
            <person name="Shao H.Z."/>
            <person name="Wang X."/>
            <person name="Wang C.C."/>
            <person name="Yang T.C."/>
            <person name="Huo Q.B."/>
            <person name="Li W."/>
            <person name="Chen H.Y."/>
            <person name="Chen S.E."/>
            <person name="Zhou L.G."/>
            <person name="Ni X.B."/>
            <person name="Tian J.H."/>
            <person name="Sheng Y."/>
            <person name="Liu T."/>
            <person name="Pan Y.S."/>
            <person name="Xia L.Y."/>
            <person name="Li J."/>
            <person name="Zhao F."/>
            <person name="Cao W.C."/>
        </authorList>
    </citation>
    <scope>NUCLEOTIDE SEQUENCE [LARGE SCALE GENOMIC DNA]</scope>
    <source>
        <strain evidence="2">HaeL-2018</strain>
    </source>
</reference>
<accession>A0A9J6FS33</accession>
<dbReference type="EMBL" id="JABSTR010000003">
    <property type="protein sequence ID" value="KAH9365579.1"/>
    <property type="molecule type" value="Genomic_DNA"/>
</dbReference>
<gene>
    <name evidence="2" type="ORF">HPB48_019624</name>
</gene>
<evidence type="ECO:0000256" key="1">
    <source>
        <dbReference type="SAM" id="MobiDB-lite"/>
    </source>
</evidence>
<dbReference type="VEuPathDB" id="VectorBase:HLOH_059419"/>
<organism evidence="2 3">
    <name type="scientific">Haemaphysalis longicornis</name>
    <name type="common">Bush tick</name>
    <dbReference type="NCBI Taxonomy" id="44386"/>
    <lineage>
        <taxon>Eukaryota</taxon>
        <taxon>Metazoa</taxon>
        <taxon>Ecdysozoa</taxon>
        <taxon>Arthropoda</taxon>
        <taxon>Chelicerata</taxon>
        <taxon>Arachnida</taxon>
        <taxon>Acari</taxon>
        <taxon>Parasitiformes</taxon>
        <taxon>Ixodida</taxon>
        <taxon>Ixodoidea</taxon>
        <taxon>Ixodidae</taxon>
        <taxon>Haemaphysalinae</taxon>
        <taxon>Haemaphysalis</taxon>
    </lineage>
</organism>
<keyword evidence="3" id="KW-1185">Reference proteome</keyword>
<feature type="region of interest" description="Disordered" evidence="1">
    <location>
        <begin position="1"/>
        <end position="49"/>
    </location>
</feature>
<dbReference type="OrthoDB" id="6489156at2759"/>
<feature type="region of interest" description="Disordered" evidence="1">
    <location>
        <begin position="226"/>
        <end position="270"/>
    </location>
</feature>
<protein>
    <submittedName>
        <fullName evidence="2">Uncharacterized protein</fullName>
    </submittedName>
</protein>
<feature type="region of interest" description="Disordered" evidence="1">
    <location>
        <begin position="360"/>
        <end position="419"/>
    </location>
</feature>
<evidence type="ECO:0000313" key="3">
    <source>
        <dbReference type="Proteomes" id="UP000821853"/>
    </source>
</evidence>
<dbReference type="Proteomes" id="UP000821853">
    <property type="component" value="Unassembled WGS sequence"/>
</dbReference>
<feature type="region of interest" description="Disordered" evidence="1">
    <location>
        <begin position="197"/>
        <end position="216"/>
    </location>
</feature>
<dbReference type="AlphaFoldDB" id="A0A9J6FS33"/>
<feature type="compositionally biased region" description="Basic residues" evidence="1">
    <location>
        <begin position="234"/>
        <end position="243"/>
    </location>
</feature>
<evidence type="ECO:0000313" key="2">
    <source>
        <dbReference type="EMBL" id="KAH9365579.1"/>
    </source>
</evidence>
<feature type="compositionally biased region" description="Low complexity" evidence="1">
    <location>
        <begin position="25"/>
        <end position="35"/>
    </location>
</feature>
<proteinExistence type="predicted"/>